<reference evidence="2" key="1">
    <citation type="submission" date="2020-01" db="EMBL/GenBank/DDBJ databases">
        <authorList>
            <person name="Mishra B."/>
        </authorList>
    </citation>
    <scope>NUCLEOTIDE SEQUENCE [LARGE SCALE GENOMIC DNA]</scope>
</reference>
<feature type="compositionally biased region" description="Polar residues" evidence="1">
    <location>
        <begin position="58"/>
        <end position="88"/>
    </location>
</feature>
<keyword evidence="3" id="KW-1185">Reference proteome</keyword>
<feature type="region of interest" description="Disordered" evidence="1">
    <location>
        <begin position="46"/>
        <end position="117"/>
    </location>
</feature>
<dbReference type="EMBL" id="CACVBM020000277">
    <property type="protein sequence ID" value="CAA7017002.1"/>
    <property type="molecule type" value="Genomic_DNA"/>
</dbReference>
<feature type="compositionally biased region" description="Polar residues" evidence="1">
    <location>
        <begin position="104"/>
        <end position="117"/>
    </location>
</feature>
<name>A0A6D2HLD3_9BRAS</name>
<evidence type="ECO:0000313" key="3">
    <source>
        <dbReference type="Proteomes" id="UP000467841"/>
    </source>
</evidence>
<sequence length="117" mass="12435">MGQGYAPSGIGCNMPGQMMGPPFVPMMYPQGFGGYPYMHPTTSGHMMHTPGHNGLFNVGTSSSMGGSTPQQSGQVNVNPSNENPTPTRHSAGFRGQPRHLNFMDDSTGNQSVNYANE</sequence>
<accession>A0A6D2HLD3</accession>
<gene>
    <name evidence="2" type="ORF">MERR_LOCUS4237</name>
</gene>
<dbReference type="Proteomes" id="UP000467841">
    <property type="component" value="Unassembled WGS sequence"/>
</dbReference>
<protein>
    <submittedName>
        <fullName evidence="2">Uncharacterized protein</fullName>
    </submittedName>
</protein>
<organism evidence="2 3">
    <name type="scientific">Microthlaspi erraticum</name>
    <dbReference type="NCBI Taxonomy" id="1685480"/>
    <lineage>
        <taxon>Eukaryota</taxon>
        <taxon>Viridiplantae</taxon>
        <taxon>Streptophyta</taxon>
        <taxon>Embryophyta</taxon>
        <taxon>Tracheophyta</taxon>
        <taxon>Spermatophyta</taxon>
        <taxon>Magnoliopsida</taxon>
        <taxon>eudicotyledons</taxon>
        <taxon>Gunneridae</taxon>
        <taxon>Pentapetalae</taxon>
        <taxon>rosids</taxon>
        <taxon>malvids</taxon>
        <taxon>Brassicales</taxon>
        <taxon>Brassicaceae</taxon>
        <taxon>Coluteocarpeae</taxon>
        <taxon>Microthlaspi</taxon>
    </lineage>
</organism>
<proteinExistence type="predicted"/>
<evidence type="ECO:0000313" key="2">
    <source>
        <dbReference type="EMBL" id="CAA7017002.1"/>
    </source>
</evidence>
<evidence type="ECO:0000256" key="1">
    <source>
        <dbReference type="SAM" id="MobiDB-lite"/>
    </source>
</evidence>
<dbReference type="AlphaFoldDB" id="A0A6D2HLD3"/>
<comment type="caution">
    <text evidence="2">The sequence shown here is derived from an EMBL/GenBank/DDBJ whole genome shotgun (WGS) entry which is preliminary data.</text>
</comment>